<reference evidence="2" key="1">
    <citation type="submission" date="2013-08" db="EMBL/GenBank/DDBJ databases">
        <authorList>
            <person name="Mendez C."/>
            <person name="Richter M."/>
            <person name="Ferrer M."/>
            <person name="Sanchez J."/>
        </authorList>
    </citation>
    <scope>NUCLEOTIDE SEQUENCE</scope>
</reference>
<dbReference type="EMBL" id="AUZZ01009112">
    <property type="protein sequence ID" value="EQD34868.1"/>
    <property type="molecule type" value="Genomic_DNA"/>
</dbReference>
<dbReference type="AlphaFoldDB" id="T0YP32"/>
<accession>T0YP32</accession>
<evidence type="ECO:0000313" key="2">
    <source>
        <dbReference type="EMBL" id="EQD34868.1"/>
    </source>
</evidence>
<sequence>MLSDDAELGALVEGSPAARYFAESNERMLSSIRSVTATSLAGLSHIAIGDFSLRQYARGDDRGWVFIAYRADQIAELRGIISAWMRLIIFALMSRQEG</sequence>
<proteinExistence type="predicted"/>
<gene>
    <name evidence="2" type="ORF">B2A_12631</name>
</gene>
<reference evidence="2" key="2">
    <citation type="journal article" date="2014" name="ISME J.">
        <title>Microbial stratification in low pH oxic and suboxic macroscopic growths along an acid mine drainage.</title>
        <authorList>
            <person name="Mendez-Garcia C."/>
            <person name="Mesa V."/>
            <person name="Sprenger R.R."/>
            <person name="Richter M."/>
            <person name="Diez M.S."/>
            <person name="Solano J."/>
            <person name="Bargiela R."/>
            <person name="Golyshina O.V."/>
            <person name="Manteca A."/>
            <person name="Ramos J.L."/>
            <person name="Gallego J.R."/>
            <person name="Llorente I."/>
            <person name="Martins Dos Santos V.A."/>
            <person name="Jensen O.N."/>
            <person name="Pelaez A.I."/>
            <person name="Sanchez J."/>
            <person name="Ferrer M."/>
        </authorList>
    </citation>
    <scope>NUCLEOTIDE SEQUENCE</scope>
</reference>
<organism evidence="2">
    <name type="scientific">mine drainage metagenome</name>
    <dbReference type="NCBI Taxonomy" id="410659"/>
    <lineage>
        <taxon>unclassified sequences</taxon>
        <taxon>metagenomes</taxon>
        <taxon>ecological metagenomes</taxon>
    </lineage>
</organism>
<dbReference type="GO" id="GO:0003677">
    <property type="term" value="F:DNA binding"/>
    <property type="evidence" value="ECO:0007669"/>
    <property type="project" value="UniProtKB-KW"/>
</dbReference>
<feature type="non-terminal residue" evidence="2">
    <location>
        <position position="98"/>
    </location>
</feature>
<name>T0YP32_9ZZZZ</name>
<comment type="caution">
    <text evidence="2">The sequence shown here is derived from an EMBL/GenBank/DDBJ whole genome shotgun (WGS) entry which is preliminary data.</text>
</comment>
<feature type="domain" description="Type IV secretion system coupling protein TraD DNA-binding" evidence="1">
    <location>
        <begin position="3"/>
        <end position="96"/>
    </location>
</feature>
<keyword evidence="2" id="KW-0238">DNA-binding</keyword>
<evidence type="ECO:0000259" key="1">
    <source>
        <dbReference type="Pfam" id="PF10412"/>
    </source>
</evidence>
<dbReference type="InterPro" id="IPR019476">
    <property type="entry name" value="T4SS_TraD_DNA-bd"/>
</dbReference>
<protein>
    <submittedName>
        <fullName evidence="2">Type IV secretion-system, TraD, DNA-binding domain protein</fullName>
    </submittedName>
</protein>
<dbReference type="Gene3D" id="1.10.8.80">
    <property type="entry name" value="Magnesium chelatase subunit I, C-Terminal domain"/>
    <property type="match status" value="1"/>
</dbReference>
<dbReference type="Pfam" id="PF10412">
    <property type="entry name" value="TrwB_AAD_bind"/>
    <property type="match status" value="1"/>
</dbReference>